<name>A0ABR1B1L1_POLSC</name>
<dbReference type="Proteomes" id="UP001359485">
    <property type="component" value="Unassembled WGS sequence"/>
</dbReference>
<proteinExistence type="predicted"/>
<evidence type="ECO:0000313" key="2">
    <source>
        <dbReference type="Proteomes" id="UP001359485"/>
    </source>
</evidence>
<evidence type="ECO:0000313" key="1">
    <source>
        <dbReference type="EMBL" id="KAK6633253.1"/>
    </source>
</evidence>
<protein>
    <submittedName>
        <fullName evidence="1">Uncharacterized protein</fullName>
    </submittedName>
</protein>
<dbReference type="EMBL" id="JAWJWF010000004">
    <property type="protein sequence ID" value="KAK6633253.1"/>
    <property type="molecule type" value="Genomic_DNA"/>
</dbReference>
<gene>
    <name evidence="1" type="ORF">RUM44_003854</name>
</gene>
<reference evidence="1 2" key="1">
    <citation type="submission" date="2023-09" db="EMBL/GenBank/DDBJ databases">
        <title>Genomes of two closely related lineages of the louse Polyplax serrata with different host specificities.</title>
        <authorList>
            <person name="Martinu J."/>
            <person name="Tarabai H."/>
            <person name="Stefka J."/>
            <person name="Hypsa V."/>
        </authorList>
    </citation>
    <scope>NUCLEOTIDE SEQUENCE [LARGE SCALE GENOMIC DNA]</scope>
    <source>
        <strain evidence="1">98ZLc_SE</strain>
    </source>
</reference>
<keyword evidence="2" id="KW-1185">Reference proteome</keyword>
<sequence>MGVKHPGGNDDLAKVRKSCYCQHGIHKKLATLKRGAIRIHLSSKIQPQGRNPRSNDGEINQLEPFNLSRTRCGFLLFHYPLSRPEDQRAVYFTWVARDKAGGPAFPLLEPPLLPFEHFSHGVR</sequence>
<comment type="caution">
    <text evidence="1">The sequence shown here is derived from an EMBL/GenBank/DDBJ whole genome shotgun (WGS) entry which is preliminary data.</text>
</comment>
<organism evidence="1 2">
    <name type="scientific">Polyplax serrata</name>
    <name type="common">Common mouse louse</name>
    <dbReference type="NCBI Taxonomy" id="468196"/>
    <lineage>
        <taxon>Eukaryota</taxon>
        <taxon>Metazoa</taxon>
        <taxon>Ecdysozoa</taxon>
        <taxon>Arthropoda</taxon>
        <taxon>Hexapoda</taxon>
        <taxon>Insecta</taxon>
        <taxon>Pterygota</taxon>
        <taxon>Neoptera</taxon>
        <taxon>Paraneoptera</taxon>
        <taxon>Psocodea</taxon>
        <taxon>Troctomorpha</taxon>
        <taxon>Phthiraptera</taxon>
        <taxon>Anoplura</taxon>
        <taxon>Polyplacidae</taxon>
        <taxon>Polyplax</taxon>
    </lineage>
</organism>
<accession>A0ABR1B1L1</accession>